<gene>
    <name evidence="8" type="ORF">MNEG_6624</name>
</gene>
<feature type="domain" description="Ubiquitin conjugation factor E4 core" evidence="7">
    <location>
        <begin position="286"/>
        <end position="481"/>
    </location>
</feature>
<dbReference type="GO" id="GO:0034450">
    <property type="term" value="F:ubiquitin-ubiquitin ligase activity"/>
    <property type="evidence" value="ECO:0007669"/>
    <property type="project" value="InterPro"/>
</dbReference>
<organism evidence="8 9">
    <name type="scientific">Monoraphidium neglectum</name>
    <dbReference type="NCBI Taxonomy" id="145388"/>
    <lineage>
        <taxon>Eukaryota</taxon>
        <taxon>Viridiplantae</taxon>
        <taxon>Chlorophyta</taxon>
        <taxon>core chlorophytes</taxon>
        <taxon>Chlorophyceae</taxon>
        <taxon>CS clade</taxon>
        <taxon>Sphaeropleales</taxon>
        <taxon>Selenastraceae</taxon>
        <taxon>Monoraphidium</taxon>
    </lineage>
</organism>
<accession>A0A0D2MDQ3</accession>
<evidence type="ECO:0000256" key="5">
    <source>
        <dbReference type="ARBA" id="ARBA00023242"/>
    </source>
</evidence>
<evidence type="ECO:0000256" key="1">
    <source>
        <dbReference type="ARBA" id="ARBA00004123"/>
    </source>
</evidence>
<dbReference type="Pfam" id="PF10408">
    <property type="entry name" value="Ufd2P_core"/>
    <property type="match status" value="1"/>
</dbReference>
<keyword evidence="4" id="KW-0833">Ubl conjugation pathway</keyword>
<dbReference type="UniPathway" id="UPA00143"/>
<dbReference type="STRING" id="145388.A0A0D2MDQ3"/>
<evidence type="ECO:0000256" key="6">
    <source>
        <dbReference type="SAM" id="Phobius"/>
    </source>
</evidence>
<dbReference type="GO" id="GO:0006511">
    <property type="term" value="P:ubiquitin-dependent protein catabolic process"/>
    <property type="evidence" value="ECO:0007669"/>
    <property type="project" value="InterPro"/>
</dbReference>
<dbReference type="RefSeq" id="XP_013900359.1">
    <property type="nucleotide sequence ID" value="XM_014044905.1"/>
</dbReference>
<keyword evidence="6" id="KW-0472">Membrane</keyword>
<keyword evidence="8" id="KW-0436">Ligase</keyword>
<dbReference type="PANTHER" id="PTHR13931">
    <property type="entry name" value="UBIQUITINATION FACTOR E4"/>
    <property type="match status" value="1"/>
</dbReference>
<dbReference type="PANTHER" id="PTHR13931:SF2">
    <property type="entry name" value="UBIQUITIN CONJUGATION FACTOR E4 B"/>
    <property type="match status" value="1"/>
</dbReference>
<dbReference type="InterPro" id="IPR019474">
    <property type="entry name" value="Ub_conjug_fac_E4_core"/>
</dbReference>
<keyword evidence="6" id="KW-1133">Transmembrane helix</keyword>
<dbReference type="AlphaFoldDB" id="A0A0D2MDQ3"/>
<keyword evidence="3" id="KW-0808">Transferase</keyword>
<dbReference type="OrthoDB" id="20295at2759"/>
<comment type="pathway">
    <text evidence="2">Protein modification; protein ubiquitination.</text>
</comment>
<dbReference type="GO" id="GO:0036503">
    <property type="term" value="P:ERAD pathway"/>
    <property type="evidence" value="ECO:0007669"/>
    <property type="project" value="InterPro"/>
</dbReference>
<sequence length="482" mass="51366">MGASEEDAVLRQILAVTLNPDNAKGSVGDAPIVYLEALAKELSEEAPGSGPPLMTHATLDRVIVSRLIESPPSSYPQPPLHYLLGCYARATDQLRAAAAAARLDVDAKQRLQALVLEARAQVVQYACLLLSASGVVPEVGVLPCWQAAMGVVLVVAAAAAAAAVMVVVVAGPAAAERGARQLADALLVAHGARAEGGAVALPHGFLEELAAKCDGLEAVLRPVASELAARVQACSPLGDYAAPLAAVRQLVSVEPIAQALVALPTFLPDLKAYSGRALQLSGSSWLGPCFSVSVLPDQLIKQQPSILTECFANPEQRRQSDLVRAMASLRLTSKHIVGELHALVKALLGKGTREAALTWLAGALEGNAERGKMRPNIQAAASDGLFSNLGCVMLQLCAPFLDPAAPLFWKRVDVRYIHQGRLSFAEDTKLAASADEEKQWLQKQQEQQEQQHQQRPEFHFVCESFFMALKTLHLGLVRLIDR</sequence>
<dbReference type="KEGG" id="mng:MNEG_6624"/>
<comment type="subcellular location">
    <subcellularLocation>
        <location evidence="1">Nucleus</location>
    </subcellularLocation>
</comment>
<name>A0A0D2MDQ3_9CHLO</name>
<evidence type="ECO:0000313" key="8">
    <source>
        <dbReference type="EMBL" id="KIZ01340.1"/>
    </source>
</evidence>
<dbReference type="Proteomes" id="UP000054498">
    <property type="component" value="Unassembled WGS sequence"/>
</dbReference>
<dbReference type="GO" id="GO:0000209">
    <property type="term" value="P:protein polyubiquitination"/>
    <property type="evidence" value="ECO:0007669"/>
    <property type="project" value="TreeGrafter"/>
</dbReference>
<dbReference type="GO" id="GO:0016874">
    <property type="term" value="F:ligase activity"/>
    <property type="evidence" value="ECO:0007669"/>
    <property type="project" value="UniProtKB-KW"/>
</dbReference>
<dbReference type="GO" id="GO:0000151">
    <property type="term" value="C:ubiquitin ligase complex"/>
    <property type="evidence" value="ECO:0007669"/>
    <property type="project" value="InterPro"/>
</dbReference>
<evidence type="ECO:0000259" key="7">
    <source>
        <dbReference type="Pfam" id="PF10408"/>
    </source>
</evidence>
<keyword evidence="9" id="KW-1185">Reference proteome</keyword>
<dbReference type="GO" id="GO:0005737">
    <property type="term" value="C:cytoplasm"/>
    <property type="evidence" value="ECO:0007669"/>
    <property type="project" value="TreeGrafter"/>
</dbReference>
<proteinExistence type="predicted"/>
<dbReference type="GeneID" id="25739500"/>
<feature type="transmembrane region" description="Helical" evidence="6">
    <location>
        <begin position="147"/>
        <end position="170"/>
    </location>
</feature>
<dbReference type="GO" id="GO:0005634">
    <property type="term" value="C:nucleus"/>
    <property type="evidence" value="ECO:0007669"/>
    <property type="project" value="UniProtKB-SubCell"/>
</dbReference>
<evidence type="ECO:0000256" key="4">
    <source>
        <dbReference type="ARBA" id="ARBA00022786"/>
    </source>
</evidence>
<keyword evidence="5" id="KW-0539">Nucleus</keyword>
<dbReference type="EMBL" id="KK101311">
    <property type="protein sequence ID" value="KIZ01340.1"/>
    <property type="molecule type" value="Genomic_DNA"/>
</dbReference>
<evidence type="ECO:0000256" key="2">
    <source>
        <dbReference type="ARBA" id="ARBA00004906"/>
    </source>
</evidence>
<reference evidence="8 9" key="1">
    <citation type="journal article" date="2013" name="BMC Genomics">
        <title>Reconstruction of the lipid metabolism for the microalga Monoraphidium neglectum from its genome sequence reveals characteristics suitable for biofuel production.</title>
        <authorList>
            <person name="Bogen C."/>
            <person name="Al-Dilaimi A."/>
            <person name="Albersmeier A."/>
            <person name="Wichmann J."/>
            <person name="Grundmann M."/>
            <person name="Rupp O."/>
            <person name="Lauersen K.J."/>
            <person name="Blifernez-Klassen O."/>
            <person name="Kalinowski J."/>
            <person name="Goesmann A."/>
            <person name="Mussgnug J.H."/>
            <person name="Kruse O."/>
        </authorList>
    </citation>
    <scope>NUCLEOTIDE SEQUENCE [LARGE SCALE GENOMIC DNA]</scope>
    <source>
        <strain evidence="8 9">SAG 48.87</strain>
    </source>
</reference>
<keyword evidence="6" id="KW-0812">Transmembrane</keyword>
<protein>
    <submittedName>
        <fullName evidence="8">Ubiquitin conjugation factor E4 B</fullName>
        <ecNumber evidence="8">6.3.2.19</ecNumber>
    </submittedName>
</protein>
<dbReference type="InterPro" id="IPR045132">
    <property type="entry name" value="UBE4"/>
</dbReference>
<dbReference type="EC" id="6.3.2.19" evidence="8"/>
<evidence type="ECO:0000256" key="3">
    <source>
        <dbReference type="ARBA" id="ARBA00022679"/>
    </source>
</evidence>
<evidence type="ECO:0000313" key="9">
    <source>
        <dbReference type="Proteomes" id="UP000054498"/>
    </source>
</evidence>